<dbReference type="RefSeq" id="WP_043873167.1">
    <property type="nucleotide sequence ID" value="NZ_CCVW01000001.1"/>
</dbReference>
<dbReference type="Proteomes" id="UP000044071">
    <property type="component" value="Unassembled WGS sequence"/>
</dbReference>
<dbReference type="OrthoDB" id="5638464at2"/>
<keyword evidence="1" id="KW-0472">Membrane</keyword>
<dbReference type="AlphaFoldDB" id="A0A078KY33"/>
<feature type="transmembrane region" description="Helical" evidence="1">
    <location>
        <begin position="21"/>
        <end position="44"/>
    </location>
</feature>
<keyword evidence="1" id="KW-0812">Transmembrane</keyword>
<keyword evidence="3" id="KW-1185">Reference proteome</keyword>
<evidence type="ECO:0000256" key="1">
    <source>
        <dbReference type="SAM" id="Phobius"/>
    </source>
</evidence>
<organism evidence="2 3">
    <name type="scientific">Legionella massiliensis</name>
    <dbReference type="NCBI Taxonomy" id="1034943"/>
    <lineage>
        <taxon>Bacteria</taxon>
        <taxon>Pseudomonadati</taxon>
        <taxon>Pseudomonadota</taxon>
        <taxon>Gammaproteobacteria</taxon>
        <taxon>Legionellales</taxon>
        <taxon>Legionellaceae</taxon>
        <taxon>Legionella</taxon>
    </lineage>
</organism>
<sequence>MSKDEIARLFATTFKQASNNITAQVFSGSIRFIAIALVILAVMWSVNHMMGDEEKQQHGYMLRLGSRLVRLVIGLMLFILILFVKETT</sequence>
<gene>
    <name evidence="2" type="ORF">BN59_00963</name>
</gene>
<accession>A0A078KY33</accession>
<dbReference type="STRING" id="1034943.BN59_00963"/>
<name>A0A078KY33_9GAMM</name>
<feature type="transmembrane region" description="Helical" evidence="1">
    <location>
        <begin position="64"/>
        <end position="84"/>
    </location>
</feature>
<keyword evidence="1" id="KW-1133">Transmembrane helix</keyword>
<proteinExistence type="predicted"/>
<reference evidence="2 3" key="1">
    <citation type="submission" date="2014-06" db="EMBL/GenBank/DDBJ databases">
        <authorList>
            <person name="Urmite Genomes Urmite Genomes"/>
        </authorList>
    </citation>
    <scope>NUCLEOTIDE SEQUENCE [LARGE SCALE GENOMIC DNA]</scope>
</reference>
<evidence type="ECO:0000313" key="3">
    <source>
        <dbReference type="Proteomes" id="UP000044071"/>
    </source>
</evidence>
<protein>
    <submittedName>
        <fullName evidence="2">Uncharacterized protein</fullName>
    </submittedName>
</protein>
<evidence type="ECO:0000313" key="2">
    <source>
        <dbReference type="EMBL" id="CDZ76689.1"/>
    </source>
</evidence>
<dbReference type="eggNOG" id="ENOG5031E8J">
    <property type="taxonomic scope" value="Bacteria"/>
</dbReference>
<dbReference type="EMBL" id="CCSB01000001">
    <property type="protein sequence ID" value="CDZ76689.1"/>
    <property type="molecule type" value="Genomic_DNA"/>
</dbReference>